<feature type="domain" description="Myb-like" evidence="2">
    <location>
        <begin position="1"/>
        <end position="57"/>
    </location>
</feature>
<proteinExistence type="predicted"/>
<reference evidence="5" key="1">
    <citation type="submission" date="2016-10" db="EMBL/GenBank/DDBJ databases">
        <authorList>
            <person name="Varghese N."/>
            <person name="Submissions S."/>
        </authorList>
    </citation>
    <scope>NUCLEOTIDE SEQUENCE [LARGE SCALE GENOMIC DNA]</scope>
    <source>
        <strain evidence="5">B48,IBRC-M 10115,DSM 25386,CECT 8001</strain>
    </source>
</reference>
<evidence type="ECO:0000313" key="4">
    <source>
        <dbReference type="EMBL" id="SEN29931.1"/>
    </source>
</evidence>
<evidence type="ECO:0000313" key="5">
    <source>
        <dbReference type="Proteomes" id="UP000198553"/>
    </source>
</evidence>
<dbReference type="InterPro" id="IPR014243">
    <property type="entry name" value="RsfA-like"/>
</dbReference>
<dbReference type="Gene3D" id="1.10.10.60">
    <property type="entry name" value="Homeodomain-like"/>
    <property type="match status" value="1"/>
</dbReference>
<dbReference type="RefSeq" id="WP_090747538.1">
    <property type="nucleotide sequence ID" value="NZ_FOBW01000011.1"/>
</dbReference>
<dbReference type="Proteomes" id="UP000198553">
    <property type="component" value="Unassembled WGS sequence"/>
</dbReference>
<dbReference type="AlphaFoldDB" id="A0A1H8FDD6"/>
<keyword evidence="1" id="KW-0175">Coiled coil</keyword>
<feature type="coiled-coil region" evidence="1">
    <location>
        <begin position="58"/>
        <end position="160"/>
    </location>
</feature>
<feature type="domain" description="HTH myb-type" evidence="3">
    <location>
        <begin position="1"/>
        <end position="61"/>
    </location>
</feature>
<evidence type="ECO:0000256" key="1">
    <source>
        <dbReference type="SAM" id="Coils"/>
    </source>
</evidence>
<dbReference type="InterPro" id="IPR017930">
    <property type="entry name" value="Myb_dom"/>
</dbReference>
<evidence type="ECO:0000259" key="2">
    <source>
        <dbReference type="PROSITE" id="PS50090"/>
    </source>
</evidence>
<accession>A0A1H8FDD6</accession>
<dbReference type="PROSITE" id="PS50090">
    <property type="entry name" value="MYB_LIKE"/>
    <property type="match status" value="1"/>
</dbReference>
<dbReference type="Pfam" id="PF13921">
    <property type="entry name" value="Myb_DNA-bind_6"/>
    <property type="match status" value="1"/>
</dbReference>
<dbReference type="PROSITE" id="PS51294">
    <property type="entry name" value="HTH_MYB"/>
    <property type="match status" value="1"/>
</dbReference>
<protein>
    <submittedName>
        <fullName evidence="4">Transcription factor, RsfA family</fullName>
    </submittedName>
</protein>
<dbReference type="InterPro" id="IPR001005">
    <property type="entry name" value="SANT/Myb"/>
</dbReference>
<dbReference type="SUPFAM" id="SSF46689">
    <property type="entry name" value="Homeodomain-like"/>
    <property type="match status" value="1"/>
</dbReference>
<dbReference type="NCBIfam" id="TIGR02894">
    <property type="entry name" value="DNA_bind_RsfA"/>
    <property type="match status" value="1"/>
</dbReference>
<dbReference type="STRING" id="930146.SAMN05192533_11134"/>
<dbReference type="PANTHER" id="PTHR41302">
    <property type="entry name" value="PRESPORE-SPECIFIC TRANSCRIPTIONAL REGULATOR RSFA-RELATED"/>
    <property type="match status" value="1"/>
</dbReference>
<keyword evidence="5" id="KW-1185">Reference proteome</keyword>
<dbReference type="OrthoDB" id="2845592at2"/>
<dbReference type="PANTHER" id="PTHR41302:SF2">
    <property type="entry name" value="PRESPORE SPECIFIC TRANSCRIPTIONAL ACTIVATOR RSFA"/>
    <property type="match status" value="1"/>
</dbReference>
<sequence>MPITRQDAWTEDEDLLLAETVLRHIREGGTQLKAFEEVGKRLSRTGAACGFRWNSFVRKQYQTGIELAKKQRKDLKKQAKKPDVEDSSAVEQEVEDAAELNEGAENLTIETVKVFLDGIQEKLNNTNGQVERVTKYEERIKAMEEELYYLSNENKKLKSELKSIEGDHKALVEIMERARRMVGTKEK</sequence>
<evidence type="ECO:0000259" key="3">
    <source>
        <dbReference type="PROSITE" id="PS51294"/>
    </source>
</evidence>
<gene>
    <name evidence="4" type="ORF">SAMN05192533_11134</name>
</gene>
<name>A0A1H8FDD6_9BACI</name>
<organism evidence="4 5">
    <name type="scientific">Mesobacillus persicus</name>
    <dbReference type="NCBI Taxonomy" id="930146"/>
    <lineage>
        <taxon>Bacteria</taxon>
        <taxon>Bacillati</taxon>
        <taxon>Bacillota</taxon>
        <taxon>Bacilli</taxon>
        <taxon>Bacillales</taxon>
        <taxon>Bacillaceae</taxon>
        <taxon>Mesobacillus</taxon>
    </lineage>
</organism>
<dbReference type="InterPro" id="IPR009057">
    <property type="entry name" value="Homeodomain-like_sf"/>
</dbReference>
<dbReference type="EMBL" id="FOBW01000011">
    <property type="protein sequence ID" value="SEN29931.1"/>
    <property type="molecule type" value="Genomic_DNA"/>
</dbReference>